<evidence type="ECO:0000313" key="8">
    <source>
        <dbReference type="EMBL" id="KAK0504546.1"/>
    </source>
</evidence>
<evidence type="ECO:0000256" key="1">
    <source>
        <dbReference type="ARBA" id="ARBA00007905"/>
    </source>
</evidence>
<dbReference type="GO" id="GO:0016616">
    <property type="term" value="F:oxidoreductase activity, acting on the CH-OH group of donors, NAD or NADP as acceptor"/>
    <property type="evidence" value="ECO:0007669"/>
    <property type="project" value="UniProtKB-ARBA"/>
</dbReference>
<dbReference type="PROSITE" id="PS00062">
    <property type="entry name" value="ALDOKETO_REDUCTASE_2"/>
    <property type="match status" value="1"/>
</dbReference>
<dbReference type="Proteomes" id="UP001175228">
    <property type="component" value="Unassembled WGS sequence"/>
</dbReference>
<name>A0AA39QMH9_9AGAR</name>
<feature type="binding site" evidence="5">
    <location>
        <position position="111"/>
    </location>
    <ligand>
        <name>substrate</name>
    </ligand>
</feature>
<dbReference type="InterPro" id="IPR018170">
    <property type="entry name" value="Aldo/ket_reductase_CS"/>
</dbReference>
<feature type="site" description="Lowers pKa of active site Tyr" evidence="6">
    <location>
        <position position="80"/>
    </location>
</feature>
<dbReference type="AlphaFoldDB" id="A0AA39QMH9"/>
<dbReference type="EMBL" id="JAUEPU010000002">
    <property type="protein sequence ID" value="KAK0504546.1"/>
    <property type="molecule type" value="Genomic_DNA"/>
</dbReference>
<comment type="caution">
    <text evidence="8">The sequence shown here is derived from an EMBL/GenBank/DDBJ whole genome shotgun (WGS) entry which is preliminary data.</text>
</comment>
<dbReference type="InterPro" id="IPR023210">
    <property type="entry name" value="NADP_OxRdtase_dom"/>
</dbReference>
<dbReference type="InterPro" id="IPR020471">
    <property type="entry name" value="AKR"/>
</dbReference>
<comment type="similarity">
    <text evidence="1">Belongs to the aldo/keto reductase family.</text>
</comment>
<keyword evidence="3" id="KW-0560">Oxidoreductase</keyword>
<dbReference type="PROSITE" id="PS00798">
    <property type="entry name" value="ALDOKETO_REDUCTASE_1"/>
    <property type="match status" value="1"/>
</dbReference>
<evidence type="ECO:0000259" key="7">
    <source>
        <dbReference type="Pfam" id="PF00248"/>
    </source>
</evidence>
<evidence type="ECO:0000256" key="3">
    <source>
        <dbReference type="ARBA" id="ARBA00023002"/>
    </source>
</evidence>
<sequence>MSISVPSVDFNDGTKIPTVGMGCWMGTFGGGERVYEMCKKALKAGYRHFDTAAGYQNEAEVGRAIRDSGIPRSEIYITTKLPQSMHGNVQESLEKSLRDLDSEYVDLYLMHWPQATKTVSFQGPDGETFTFRPDEHPTIVDTWKDMEKLLASGKVKTIGVSNFSIKTLEQLLSQCNVVPATNQVECHPCLPQEDLKKYCDEKKIPLTAYSPLGQGPFLLNKSTIKAIAEDLHVTPAQVLISWAAQRGTIVIPKSENEERMTANIKLVKLSDAQVAQIDGIHLQPGMHKSLLGYHQPDGTVFDWSYGELGWNMLKGGVVPT</sequence>
<evidence type="ECO:0000256" key="5">
    <source>
        <dbReference type="PIRSR" id="PIRSR000097-2"/>
    </source>
</evidence>
<dbReference type="PANTHER" id="PTHR43827:SF3">
    <property type="entry name" value="NADP-DEPENDENT OXIDOREDUCTASE DOMAIN-CONTAINING PROTEIN"/>
    <property type="match status" value="1"/>
</dbReference>
<feature type="domain" description="NADP-dependent oxidoreductase" evidence="7">
    <location>
        <begin position="32"/>
        <end position="280"/>
    </location>
</feature>
<dbReference type="InterPro" id="IPR036812">
    <property type="entry name" value="NAD(P)_OxRdtase_dom_sf"/>
</dbReference>
<accession>A0AA39QMH9</accession>
<protein>
    <submittedName>
        <fullName evidence="8">Aldo/keto reductase</fullName>
    </submittedName>
</protein>
<dbReference type="CDD" id="cd19071">
    <property type="entry name" value="AKR_AKR1-5-like"/>
    <property type="match status" value="1"/>
</dbReference>
<evidence type="ECO:0000256" key="6">
    <source>
        <dbReference type="PIRSR" id="PIRSR000097-3"/>
    </source>
</evidence>
<evidence type="ECO:0000256" key="2">
    <source>
        <dbReference type="ARBA" id="ARBA00022857"/>
    </source>
</evidence>
<keyword evidence="2" id="KW-0521">NADP</keyword>
<feature type="active site" description="Proton donor" evidence="4">
    <location>
        <position position="55"/>
    </location>
</feature>
<dbReference type="PIRSF" id="PIRSF000097">
    <property type="entry name" value="AKR"/>
    <property type="match status" value="1"/>
</dbReference>
<proteinExistence type="inferred from homology"/>
<dbReference type="PANTHER" id="PTHR43827">
    <property type="entry name" value="2,5-DIKETO-D-GLUCONIC ACID REDUCTASE"/>
    <property type="match status" value="1"/>
</dbReference>
<gene>
    <name evidence="8" type="ORF">EDD18DRAFT_1241478</name>
</gene>
<dbReference type="Pfam" id="PF00248">
    <property type="entry name" value="Aldo_ket_red"/>
    <property type="match status" value="1"/>
</dbReference>
<dbReference type="SUPFAM" id="SSF51430">
    <property type="entry name" value="NAD(P)-linked oxidoreductase"/>
    <property type="match status" value="1"/>
</dbReference>
<dbReference type="PRINTS" id="PR00069">
    <property type="entry name" value="ALDKETRDTASE"/>
</dbReference>
<evidence type="ECO:0000313" key="9">
    <source>
        <dbReference type="Proteomes" id="UP001175228"/>
    </source>
</evidence>
<evidence type="ECO:0000256" key="4">
    <source>
        <dbReference type="PIRSR" id="PIRSR000097-1"/>
    </source>
</evidence>
<dbReference type="FunFam" id="3.20.20.100:FF:000002">
    <property type="entry name" value="2,5-diketo-D-gluconic acid reductase A"/>
    <property type="match status" value="1"/>
</dbReference>
<organism evidence="8 9">
    <name type="scientific">Armillaria luteobubalina</name>
    <dbReference type="NCBI Taxonomy" id="153913"/>
    <lineage>
        <taxon>Eukaryota</taxon>
        <taxon>Fungi</taxon>
        <taxon>Dikarya</taxon>
        <taxon>Basidiomycota</taxon>
        <taxon>Agaricomycotina</taxon>
        <taxon>Agaricomycetes</taxon>
        <taxon>Agaricomycetidae</taxon>
        <taxon>Agaricales</taxon>
        <taxon>Marasmiineae</taxon>
        <taxon>Physalacriaceae</taxon>
        <taxon>Armillaria</taxon>
    </lineage>
</organism>
<keyword evidence="9" id="KW-1185">Reference proteome</keyword>
<reference evidence="8" key="1">
    <citation type="submission" date="2023-06" db="EMBL/GenBank/DDBJ databases">
        <authorList>
            <consortium name="Lawrence Berkeley National Laboratory"/>
            <person name="Ahrendt S."/>
            <person name="Sahu N."/>
            <person name="Indic B."/>
            <person name="Wong-Bajracharya J."/>
            <person name="Merenyi Z."/>
            <person name="Ke H.-M."/>
            <person name="Monk M."/>
            <person name="Kocsube S."/>
            <person name="Drula E."/>
            <person name="Lipzen A."/>
            <person name="Balint B."/>
            <person name="Henrissat B."/>
            <person name="Andreopoulos B."/>
            <person name="Martin F.M."/>
            <person name="Harder C.B."/>
            <person name="Rigling D."/>
            <person name="Ford K.L."/>
            <person name="Foster G.D."/>
            <person name="Pangilinan J."/>
            <person name="Papanicolaou A."/>
            <person name="Barry K."/>
            <person name="LaButti K."/>
            <person name="Viragh M."/>
            <person name="Koriabine M."/>
            <person name="Yan M."/>
            <person name="Riley R."/>
            <person name="Champramary S."/>
            <person name="Plett K.L."/>
            <person name="Tsai I.J."/>
            <person name="Slot J."/>
            <person name="Sipos G."/>
            <person name="Plett J."/>
            <person name="Nagy L.G."/>
            <person name="Grigoriev I.V."/>
        </authorList>
    </citation>
    <scope>NUCLEOTIDE SEQUENCE</scope>
    <source>
        <strain evidence="8">HWK02</strain>
    </source>
</reference>
<dbReference type="Gene3D" id="3.20.20.100">
    <property type="entry name" value="NADP-dependent oxidoreductase domain"/>
    <property type="match status" value="1"/>
</dbReference>